<gene>
    <name evidence="7" type="ORF">F8O01_11045</name>
</gene>
<dbReference type="Pfam" id="PF00520">
    <property type="entry name" value="Ion_trans"/>
    <property type="match status" value="1"/>
</dbReference>
<evidence type="ECO:0000313" key="7">
    <source>
        <dbReference type="EMBL" id="KAB1655974.1"/>
    </source>
</evidence>
<organism evidence="7 8">
    <name type="scientific">Pseudoclavibacter chungangensis</name>
    <dbReference type="NCBI Taxonomy" id="587635"/>
    <lineage>
        <taxon>Bacteria</taxon>
        <taxon>Bacillati</taxon>
        <taxon>Actinomycetota</taxon>
        <taxon>Actinomycetes</taxon>
        <taxon>Micrococcales</taxon>
        <taxon>Microbacteriaceae</taxon>
        <taxon>Pseudoclavibacter</taxon>
    </lineage>
</organism>
<dbReference type="EMBL" id="WBJZ01000013">
    <property type="protein sequence ID" value="KAB1655974.1"/>
    <property type="molecule type" value="Genomic_DNA"/>
</dbReference>
<dbReference type="PANTHER" id="PTHR10037:SF62">
    <property type="entry name" value="SODIUM CHANNEL PROTEIN 60E"/>
    <property type="match status" value="1"/>
</dbReference>
<sequence>MPTPASPARARVATIVESRTFQNTITTLILVNAVVLGLETYPAVMDRFGGVIVAFNWFVVGVFTVEIVLRLVAYGWSFFRDGWSVFDFIIVAVSYVPALPGMQVVRVLRVLRVLRLLSQVHSMRRVVGALLSAIPGIASIAGLLVIIGYVFVIVSTTLFGSIRPDHFGDLARSGISLFRLLIGDGWFDIVMPLAEQEPVAWPFFILYTIVSTFVVLNLFIAVTTEALSTQRDEEQAAAATDVAGADANTSARDAAAERDDLLLTEIRALRDEVTRLREAQELARTRAAGTDDAGH</sequence>
<feature type="transmembrane region" description="Helical" evidence="5">
    <location>
        <begin position="50"/>
        <end position="73"/>
    </location>
</feature>
<feature type="transmembrane region" description="Helical" evidence="5">
    <location>
        <begin position="199"/>
        <end position="222"/>
    </location>
</feature>
<feature type="transmembrane region" description="Helical" evidence="5">
    <location>
        <begin position="126"/>
        <end position="154"/>
    </location>
</feature>
<dbReference type="InterPro" id="IPR043203">
    <property type="entry name" value="VGCC_Ca_Na"/>
</dbReference>
<evidence type="ECO:0000256" key="4">
    <source>
        <dbReference type="ARBA" id="ARBA00023136"/>
    </source>
</evidence>
<keyword evidence="3 5" id="KW-1133">Transmembrane helix</keyword>
<dbReference type="Gene3D" id="1.10.287.70">
    <property type="match status" value="1"/>
</dbReference>
<dbReference type="InterPro" id="IPR005821">
    <property type="entry name" value="Ion_trans_dom"/>
</dbReference>
<protein>
    <submittedName>
        <fullName evidence="7">Ion transporter</fullName>
    </submittedName>
</protein>
<evidence type="ECO:0000256" key="2">
    <source>
        <dbReference type="ARBA" id="ARBA00022692"/>
    </source>
</evidence>
<feature type="transmembrane region" description="Helical" evidence="5">
    <location>
        <begin position="85"/>
        <end position="105"/>
    </location>
</feature>
<comment type="subcellular location">
    <subcellularLocation>
        <location evidence="1">Membrane</location>
        <topology evidence="1">Multi-pass membrane protein</topology>
    </subcellularLocation>
</comment>
<dbReference type="OrthoDB" id="5297065at2"/>
<dbReference type="AlphaFoldDB" id="A0A7J5BSN1"/>
<evidence type="ECO:0000256" key="5">
    <source>
        <dbReference type="SAM" id="Phobius"/>
    </source>
</evidence>
<dbReference type="Proteomes" id="UP000467240">
    <property type="component" value="Unassembled WGS sequence"/>
</dbReference>
<dbReference type="SUPFAM" id="SSF81324">
    <property type="entry name" value="Voltage-gated potassium channels"/>
    <property type="match status" value="1"/>
</dbReference>
<evidence type="ECO:0000256" key="1">
    <source>
        <dbReference type="ARBA" id="ARBA00004141"/>
    </source>
</evidence>
<proteinExistence type="predicted"/>
<comment type="caution">
    <text evidence="7">The sequence shown here is derived from an EMBL/GenBank/DDBJ whole genome shotgun (WGS) entry which is preliminary data.</text>
</comment>
<dbReference type="GO" id="GO:0001518">
    <property type="term" value="C:voltage-gated sodium channel complex"/>
    <property type="evidence" value="ECO:0007669"/>
    <property type="project" value="TreeGrafter"/>
</dbReference>
<dbReference type="InterPro" id="IPR027359">
    <property type="entry name" value="Volt_channel_dom_sf"/>
</dbReference>
<dbReference type="PANTHER" id="PTHR10037">
    <property type="entry name" value="VOLTAGE-GATED CATION CHANNEL CALCIUM AND SODIUM"/>
    <property type="match status" value="1"/>
</dbReference>
<keyword evidence="4 5" id="KW-0472">Membrane</keyword>
<dbReference type="Gene3D" id="1.20.120.350">
    <property type="entry name" value="Voltage-gated potassium channels. Chain C"/>
    <property type="match status" value="1"/>
</dbReference>
<evidence type="ECO:0000259" key="6">
    <source>
        <dbReference type="Pfam" id="PF00520"/>
    </source>
</evidence>
<keyword evidence="2 5" id="KW-0812">Transmembrane</keyword>
<evidence type="ECO:0000313" key="8">
    <source>
        <dbReference type="Proteomes" id="UP000467240"/>
    </source>
</evidence>
<keyword evidence="8" id="KW-1185">Reference proteome</keyword>
<dbReference type="RefSeq" id="WP_158040922.1">
    <property type="nucleotide sequence ID" value="NZ_JACCFV010000001.1"/>
</dbReference>
<feature type="domain" description="Ion transport" evidence="6">
    <location>
        <begin position="19"/>
        <end position="234"/>
    </location>
</feature>
<feature type="transmembrane region" description="Helical" evidence="5">
    <location>
        <begin position="20"/>
        <end position="38"/>
    </location>
</feature>
<accession>A0A7J5BSN1</accession>
<reference evidence="7 8" key="1">
    <citation type="submission" date="2019-09" db="EMBL/GenBank/DDBJ databases">
        <title>Phylogeny of genus Pseudoclavibacter and closely related genus.</title>
        <authorList>
            <person name="Li Y."/>
        </authorList>
    </citation>
    <scope>NUCLEOTIDE SEQUENCE [LARGE SCALE GENOMIC DNA]</scope>
    <source>
        <strain evidence="7 8">DSM 23821</strain>
    </source>
</reference>
<evidence type="ECO:0000256" key="3">
    <source>
        <dbReference type="ARBA" id="ARBA00022989"/>
    </source>
</evidence>
<name>A0A7J5BSN1_9MICO</name>
<dbReference type="GO" id="GO:0005248">
    <property type="term" value="F:voltage-gated sodium channel activity"/>
    <property type="evidence" value="ECO:0007669"/>
    <property type="project" value="TreeGrafter"/>
</dbReference>